<evidence type="ECO:0000313" key="4">
    <source>
        <dbReference type="EMBL" id="SDE49946.1"/>
    </source>
</evidence>
<evidence type="ECO:0000259" key="3">
    <source>
        <dbReference type="Pfam" id="PF01261"/>
    </source>
</evidence>
<evidence type="ECO:0000313" key="5">
    <source>
        <dbReference type="Proteomes" id="UP000199109"/>
    </source>
</evidence>
<dbReference type="InterPro" id="IPR036237">
    <property type="entry name" value="Xyl_isomerase-like_sf"/>
</dbReference>
<keyword evidence="5" id="KW-1185">Reference proteome</keyword>
<dbReference type="InterPro" id="IPR013022">
    <property type="entry name" value="Xyl_isomerase-like_TIM-brl"/>
</dbReference>
<accession>A0A1G7DG22</accession>
<sequence>MKRRTFIGTSAAASVGVLAAQTGNAMASKENKPLELKNNINHSACFWCYNPIPLDEFLGNLKDLGVTAIDLVGPEDWPLLKKHGVHAAMCWGAGLGIEKGWNDPKLHTELIESFTDVIPKVAEAGFTNLITFSGNRNGMDDKVGLQNCVDGLEQILPLAEKYGVVIQMELLNSKVNHKDYMCDHSLWGVELCKQLGSENFKLLYDIYHMQIMEGDVIRTIQDYHPYFGHYHTGGNPGRHEIDETQELFYPAIMKAILATGYEGHVAQEFVPSWDDKIAALKQGVAICDV</sequence>
<feature type="chain" id="PRO_5011455117" evidence="2">
    <location>
        <begin position="20"/>
        <end position="289"/>
    </location>
</feature>
<keyword evidence="1 4" id="KW-0413">Isomerase</keyword>
<dbReference type="Gene3D" id="3.20.20.150">
    <property type="entry name" value="Divalent-metal-dependent TIM barrel enzymes"/>
    <property type="match status" value="1"/>
</dbReference>
<name>A0A1G7DG22_9FLAO</name>
<feature type="signal peptide" evidence="2">
    <location>
        <begin position="1"/>
        <end position="19"/>
    </location>
</feature>
<evidence type="ECO:0000256" key="2">
    <source>
        <dbReference type="SAM" id="SignalP"/>
    </source>
</evidence>
<feature type="domain" description="Xylose isomerase-like TIM barrel" evidence="3">
    <location>
        <begin position="79"/>
        <end position="269"/>
    </location>
</feature>
<dbReference type="GO" id="GO:0016853">
    <property type="term" value="F:isomerase activity"/>
    <property type="evidence" value="ECO:0007669"/>
    <property type="project" value="UniProtKB-KW"/>
</dbReference>
<dbReference type="PANTHER" id="PTHR43489">
    <property type="entry name" value="ISOMERASE"/>
    <property type="match status" value="1"/>
</dbReference>
<gene>
    <name evidence="4" type="ORF">SAMN05421636_105290</name>
</gene>
<organism evidence="4 5">
    <name type="scientific">Pricia antarctica</name>
    <dbReference type="NCBI Taxonomy" id="641691"/>
    <lineage>
        <taxon>Bacteria</taxon>
        <taxon>Pseudomonadati</taxon>
        <taxon>Bacteroidota</taxon>
        <taxon>Flavobacteriia</taxon>
        <taxon>Flavobacteriales</taxon>
        <taxon>Flavobacteriaceae</taxon>
        <taxon>Pricia</taxon>
    </lineage>
</organism>
<dbReference type="AlphaFoldDB" id="A0A1G7DG22"/>
<keyword evidence="2" id="KW-0732">Signal</keyword>
<dbReference type="STRING" id="641691.SAMN05421636_105290"/>
<evidence type="ECO:0000256" key="1">
    <source>
        <dbReference type="ARBA" id="ARBA00023235"/>
    </source>
</evidence>
<keyword evidence="4" id="KW-0670">Pyruvate</keyword>
<dbReference type="OrthoDB" id="9786584at2"/>
<dbReference type="Proteomes" id="UP000199109">
    <property type="component" value="Unassembled WGS sequence"/>
</dbReference>
<dbReference type="Pfam" id="PF01261">
    <property type="entry name" value="AP_endonuc_2"/>
    <property type="match status" value="1"/>
</dbReference>
<protein>
    <submittedName>
        <fullName evidence="4">Hydroxypyruvate isomerase</fullName>
    </submittedName>
</protein>
<reference evidence="4 5" key="1">
    <citation type="submission" date="2016-10" db="EMBL/GenBank/DDBJ databases">
        <authorList>
            <person name="de Groot N.N."/>
        </authorList>
    </citation>
    <scope>NUCLEOTIDE SEQUENCE [LARGE SCALE GENOMIC DNA]</scope>
    <source>
        <strain evidence="4 5">DSM 23421</strain>
    </source>
</reference>
<dbReference type="SUPFAM" id="SSF51658">
    <property type="entry name" value="Xylose isomerase-like"/>
    <property type="match status" value="1"/>
</dbReference>
<dbReference type="RefSeq" id="WP_091868727.1">
    <property type="nucleotide sequence ID" value="NZ_FNAO01000005.1"/>
</dbReference>
<dbReference type="PANTHER" id="PTHR43489:SF3">
    <property type="entry name" value="XYLOSE ISOMERASE DOMAIN PROTEIN TIM BARREL"/>
    <property type="match status" value="1"/>
</dbReference>
<proteinExistence type="predicted"/>
<dbReference type="EMBL" id="FNAO01000005">
    <property type="protein sequence ID" value="SDE49946.1"/>
    <property type="molecule type" value="Genomic_DNA"/>
</dbReference>
<dbReference type="InterPro" id="IPR050417">
    <property type="entry name" value="Sugar_Epim/Isomerase"/>
</dbReference>